<dbReference type="InterPro" id="IPR052336">
    <property type="entry name" value="MlaD_Phospholipid_Transporter"/>
</dbReference>
<evidence type="ECO:0000313" key="5">
    <source>
        <dbReference type="EMBL" id="MEB3071670.1"/>
    </source>
</evidence>
<feature type="region of interest" description="Disordered" evidence="1">
    <location>
        <begin position="401"/>
        <end position="465"/>
    </location>
</feature>
<accession>A0ABU5Z478</accession>
<dbReference type="InterPro" id="IPR005693">
    <property type="entry name" value="Mce"/>
</dbReference>
<dbReference type="Pfam" id="PF02470">
    <property type="entry name" value="MlaD"/>
    <property type="match status" value="1"/>
</dbReference>
<evidence type="ECO:0000256" key="1">
    <source>
        <dbReference type="SAM" id="MobiDB-lite"/>
    </source>
</evidence>
<proteinExistence type="predicted"/>
<protein>
    <submittedName>
        <fullName evidence="5">MCE family protein</fullName>
    </submittedName>
</protein>
<reference evidence="5 6" key="1">
    <citation type="submission" date="2023-12" db="EMBL/GenBank/DDBJ databases">
        <title>Description of new species of Mycobacterium terrae complex isolated from sewage at the Sao Paulo Zoological Park Foundation in Brazil.</title>
        <authorList>
            <person name="Romagnoli C.L."/>
            <person name="Conceicao E.C."/>
            <person name="Machado E."/>
            <person name="Barreto L.B.P.F."/>
            <person name="Sharma A."/>
            <person name="Silva N.M."/>
            <person name="Marques L.E."/>
            <person name="Juliana M.A."/>
            <person name="Lourenco M.C.S."/>
            <person name="Digiampietri L.A."/>
            <person name="Suffys P.N."/>
            <person name="Viana-Niero C."/>
        </authorList>
    </citation>
    <scope>NUCLEOTIDE SEQUENCE [LARGE SCALE GENOMIC DNA]</scope>
    <source>
        <strain evidence="5 6">MYC017</strain>
    </source>
</reference>
<feature type="transmembrane region" description="Helical" evidence="2">
    <location>
        <begin position="12"/>
        <end position="33"/>
    </location>
</feature>
<keyword evidence="2" id="KW-0472">Membrane</keyword>
<dbReference type="InterPro" id="IPR024516">
    <property type="entry name" value="Mce_C"/>
</dbReference>
<feature type="compositionally biased region" description="Pro residues" evidence="1">
    <location>
        <begin position="410"/>
        <end position="424"/>
    </location>
</feature>
<keyword evidence="6" id="KW-1185">Reference proteome</keyword>
<feature type="domain" description="Mammalian cell entry C-terminal" evidence="4">
    <location>
        <begin position="122"/>
        <end position="342"/>
    </location>
</feature>
<evidence type="ECO:0000259" key="4">
    <source>
        <dbReference type="Pfam" id="PF11887"/>
    </source>
</evidence>
<comment type="caution">
    <text evidence="5">The sequence shown here is derived from an EMBL/GenBank/DDBJ whole genome shotgun (WGS) entry which is preliminary data.</text>
</comment>
<dbReference type="RefSeq" id="WP_225397606.1">
    <property type="nucleotide sequence ID" value="NZ_JAYJJQ010000032.1"/>
</dbReference>
<dbReference type="PANTHER" id="PTHR33371:SF19">
    <property type="entry name" value="MCE-FAMILY PROTEIN MCE4A"/>
    <property type="match status" value="1"/>
</dbReference>
<name>A0ABU5Z478_9MYCO</name>
<dbReference type="InterPro" id="IPR003399">
    <property type="entry name" value="Mce/MlaD"/>
</dbReference>
<organism evidence="5 6">
    <name type="scientific">[Mycobacterium] vasticus</name>
    <dbReference type="NCBI Taxonomy" id="2875777"/>
    <lineage>
        <taxon>Bacteria</taxon>
        <taxon>Bacillati</taxon>
        <taxon>Actinomycetota</taxon>
        <taxon>Actinomycetes</taxon>
        <taxon>Mycobacteriales</taxon>
        <taxon>Mycobacteriaceae</taxon>
        <taxon>Mycolicibacter</taxon>
    </lineage>
</organism>
<dbReference type="PANTHER" id="PTHR33371">
    <property type="entry name" value="INTERMEMBRANE PHOSPHOLIPID TRANSPORT SYSTEM BINDING PROTEIN MLAD-RELATED"/>
    <property type="match status" value="1"/>
</dbReference>
<dbReference type="Proteomes" id="UP001299283">
    <property type="component" value="Unassembled WGS sequence"/>
</dbReference>
<dbReference type="Pfam" id="PF11887">
    <property type="entry name" value="Mce4_CUP1"/>
    <property type="match status" value="1"/>
</dbReference>
<feature type="compositionally biased region" description="Low complexity" evidence="1">
    <location>
        <begin position="425"/>
        <end position="436"/>
    </location>
</feature>
<dbReference type="NCBIfam" id="TIGR00996">
    <property type="entry name" value="Mtu_fam_mce"/>
    <property type="match status" value="1"/>
</dbReference>
<feature type="compositionally biased region" description="Pro residues" evidence="1">
    <location>
        <begin position="437"/>
        <end position="446"/>
    </location>
</feature>
<keyword evidence="2" id="KW-0812">Transmembrane</keyword>
<sequence length="482" mass="51211">MPIGREKRISPGWWTAILIAFLIGVIVSTAALFSGTFIPHVGIVVASDRSGLVMEPGSKVKLRGLQVGRVARITGGRDYVTLNLEIDPDKVEFIPANVEARIRATTVFGAKYVDLVLPAVPSSQHLKAGTVIQSLNVTGEVNTVFENLVGVLDKIDPNKLNAILAAFAEGFRGQGPRMGEAITAVNQVLLEVNPRADTVRADWQAFKGFNDTYSAAAQNILTVLDSASTVSTAITDNQQALDTLLLSITGFSTSGLNLLAPAKDAIVEVLTTLEPTTELLLEYNPVITCTLGSSAWNVREGLNRWGLGGNGRTGILDSGLAWGNDMYTYPDQLPIVGAKGGPDGKPGCGSMPDPTKQYPIRQLITNTGFGTGNDYRVNPGIGFPGWVNYFPVTRGIPESPSMRYKDGRVAPPPEPPYPGAPPYGAPLYAPDGTPLFPGVPPAPPPGRSRDLSRTPGSEPFVPAHPAKVHPCTPPCHFEPPAP</sequence>
<dbReference type="EMBL" id="JAYJJQ010000032">
    <property type="protein sequence ID" value="MEB3071670.1"/>
    <property type="molecule type" value="Genomic_DNA"/>
</dbReference>
<gene>
    <name evidence="5" type="ORF">K5L39_21070</name>
</gene>
<keyword evidence="2" id="KW-1133">Transmembrane helix</keyword>
<evidence type="ECO:0000313" key="6">
    <source>
        <dbReference type="Proteomes" id="UP001299283"/>
    </source>
</evidence>
<evidence type="ECO:0000259" key="3">
    <source>
        <dbReference type="Pfam" id="PF02470"/>
    </source>
</evidence>
<evidence type="ECO:0000256" key="2">
    <source>
        <dbReference type="SAM" id="Phobius"/>
    </source>
</evidence>
<feature type="domain" description="Mce/MlaD" evidence="3">
    <location>
        <begin position="43"/>
        <end position="116"/>
    </location>
</feature>